<dbReference type="RefSeq" id="WP_078665505.1">
    <property type="nucleotide sequence ID" value="NZ_FUXM01000014.1"/>
</dbReference>
<evidence type="ECO:0000313" key="2">
    <source>
        <dbReference type="Proteomes" id="UP000189933"/>
    </source>
</evidence>
<evidence type="ECO:0008006" key="3">
    <source>
        <dbReference type="Google" id="ProtNLM"/>
    </source>
</evidence>
<reference evidence="2" key="1">
    <citation type="submission" date="2017-02" db="EMBL/GenBank/DDBJ databases">
        <authorList>
            <person name="Varghese N."/>
            <person name="Submissions S."/>
        </authorList>
    </citation>
    <scope>NUCLEOTIDE SEQUENCE [LARGE SCALE GENOMIC DNA]</scope>
    <source>
        <strain evidence="2">DSM 16521</strain>
    </source>
</reference>
<keyword evidence="2" id="KW-1185">Reference proteome</keyword>
<proteinExistence type="predicted"/>
<dbReference type="EMBL" id="FUXM01000014">
    <property type="protein sequence ID" value="SJZ95880.1"/>
    <property type="molecule type" value="Genomic_DNA"/>
</dbReference>
<gene>
    <name evidence="1" type="ORF">SAMN02745885_01436</name>
</gene>
<dbReference type="OrthoDB" id="1805255at2"/>
<accession>A0A1T4PWD4</accession>
<protein>
    <recommendedName>
        <fullName evidence="3">Peptidase S7</fullName>
    </recommendedName>
</protein>
<dbReference type="AlphaFoldDB" id="A0A1T4PWD4"/>
<organism evidence="1 2">
    <name type="scientific">Carboxydocella sporoproducens DSM 16521</name>
    <dbReference type="NCBI Taxonomy" id="1121270"/>
    <lineage>
        <taxon>Bacteria</taxon>
        <taxon>Bacillati</taxon>
        <taxon>Bacillota</taxon>
        <taxon>Clostridia</taxon>
        <taxon>Eubacteriales</taxon>
        <taxon>Clostridiales Family XVI. Incertae Sedis</taxon>
        <taxon>Carboxydocella</taxon>
    </lineage>
</organism>
<name>A0A1T4PWD4_9FIRM</name>
<dbReference type="Proteomes" id="UP000189933">
    <property type="component" value="Unassembled WGS sequence"/>
</dbReference>
<evidence type="ECO:0000313" key="1">
    <source>
        <dbReference type="EMBL" id="SJZ95880.1"/>
    </source>
</evidence>
<sequence>MKVQGIAKAIVDKLLETSNRLGQGRNCGVFGLVNEQGIIDCITPLVEGGISGLPLRQLLKYICNMEGRPVIEGLMSLPDNAVFIITRPGKSGLITDVSGINFFGCSVVAIGIKHKRVAGIGYIDVRPDYFDLGTKAERVDLDILAADNMDEERRVLQASNELAQRFLYLSEPVSVVETELKPWPGPFCQQNWQLQRFEVNTIAKELAQELVVKSTEVGQGREVAVIGIVDEKGHVTGMGKPVVGGMGYIPSRLIASSAVDISGRSLKEIYAKLVPENAVFVHTHPGGTGVMHMGDAMAGPGTWGRPIIAIGHDQDGNIKGATVIEVREEIFRLADEDEKISQEFFQAETPEAEAEIRNRKFGIAQEFTALCKAIELV</sequence>